<dbReference type="STRING" id="282683.SAMN04488105_11714"/>
<evidence type="ECO:0000259" key="4">
    <source>
        <dbReference type="PROSITE" id="PS50949"/>
    </source>
</evidence>
<organism evidence="5 6">
    <name type="scientific">Salipiger thiooxidans</name>
    <dbReference type="NCBI Taxonomy" id="282683"/>
    <lineage>
        <taxon>Bacteria</taxon>
        <taxon>Pseudomonadati</taxon>
        <taxon>Pseudomonadota</taxon>
        <taxon>Alphaproteobacteria</taxon>
        <taxon>Rhodobacterales</taxon>
        <taxon>Roseobacteraceae</taxon>
        <taxon>Salipiger</taxon>
    </lineage>
</organism>
<evidence type="ECO:0000256" key="2">
    <source>
        <dbReference type="ARBA" id="ARBA00023125"/>
    </source>
</evidence>
<keyword evidence="2" id="KW-0238">DNA-binding</keyword>
<dbReference type="EMBL" id="FNAV01000017">
    <property type="protein sequence ID" value="SDF31549.1"/>
    <property type="molecule type" value="Genomic_DNA"/>
</dbReference>
<evidence type="ECO:0000256" key="3">
    <source>
        <dbReference type="ARBA" id="ARBA00023163"/>
    </source>
</evidence>
<dbReference type="SUPFAM" id="SSF46785">
    <property type="entry name" value="Winged helix' DNA-binding domain"/>
    <property type="match status" value="1"/>
</dbReference>
<dbReference type="InterPro" id="IPR000524">
    <property type="entry name" value="Tscrpt_reg_HTH_GntR"/>
</dbReference>
<dbReference type="Proteomes" id="UP000198994">
    <property type="component" value="Unassembled WGS sequence"/>
</dbReference>
<keyword evidence="3" id="KW-0804">Transcription</keyword>
<dbReference type="Pfam" id="PF00392">
    <property type="entry name" value="GntR"/>
    <property type="match status" value="1"/>
</dbReference>
<reference evidence="6" key="1">
    <citation type="submission" date="2016-10" db="EMBL/GenBank/DDBJ databases">
        <authorList>
            <person name="Varghese N."/>
            <person name="Submissions S."/>
        </authorList>
    </citation>
    <scope>NUCLEOTIDE SEQUENCE [LARGE SCALE GENOMIC DNA]</scope>
    <source>
        <strain evidence="6">DSM 10146</strain>
    </source>
</reference>
<dbReference type="InterPro" id="IPR011711">
    <property type="entry name" value="GntR_C"/>
</dbReference>
<keyword evidence="6" id="KW-1185">Reference proteome</keyword>
<dbReference type="Pfam" id="PF07729">
    <property type="entry name" value="FCD"/>
    <property type="match status" value="1"/>
</dbReference>
<dbReference type="AlphaFoldDB" id="A0A1G7K448"/>
<sequence length="236" mass="26182">MSGSKAKSGKVSDISGDWITPIERENLGDRAYTTIRNALMRGQLKPGERLRLRPLSERFGISLTPMREALMRLVFERAMVFDERGTAVVPDLTLAQLQEIRSIRMDLEGKAAASAATHVTAEELQELRDIQTGIADCHARKSFADAVHLNTEFHLLLCRAGRLPITYDLVEKLWVRCGPILSHLYDAGVPADWVPHPHERIIDALETGDATAAEAGIRFDIEMGGQGLLIHVAEHE</sequence>
<dbReference type="GO" id="GO:0003677">
    <property type="term" value="F:DNA binding"/>
    <property type="evidence" value="ECO:0007669"/>
    <property type="project" value="UniProtKB-KW"/>
</dbReference>
<accession>A0A1G7K448</accession>
<dbReference type="InterPro" id="IPR036390">
    <property type="entry name" value="WH_DNA-bd_sf"/>
</dbReference>
<dbReference type="PANTHER" id="PTHR43537:SF39">
    <property type="entry name" value="HTH-TYPE TRANSCRIPTIONAL REGULATOR MCBR"/>
    <property type="match status" value="1"/>
</dbReference>
<dbReference type="PANTHER" id="PTHR43537">
    <property type="entry name" value="TRANSCRIPTIONAL REGULATOR, GNTR FAMILY"/>
    <property type="match status" value="1"/>
</dbReference>
<dbReference type="InterPro" id="IPR036388">
    <property type="entry name" value="WH-like_DNA-bd_sf"/>
</dbReference>
<dbReference type="Gene3D" id="1.10.10.10">
    <property type="entry name" value="Winged helix-like DNA-binding domain superfamily/Winged helix DNA-binding domain"/>
    <property type="match status" value="1"/>
</dbReference>
<evidence type="ECO:0000256" key="1">
    <source>
        <dbReference type="ARBA" id="ARBA00023015"/>
    </source>
</evidence>
<evidence type="ECO:0000313" key="6">
    <source>
        <dbReference type="Proteomes" id="UP000198994"/>
    </source>
</evidence>
<protein>
    <submittedName>
        <fullName evidence="5">Transcriptional regulator, GntR family</fullName>
    </submittedName>
</protein>
<dbReference type="SMART" id="SM00895">
    <property type="entry name" value="FCD"/>
    <property type="match status" value="1"/>
</dbReference>
<name>A0A1G7K448_9RHOB</name>
<dbReference type="SUPFAM" id="SSF48008">
    <property type="entry name" value="GntR ligand-binding domain-like"/>
    <property type="match status" value="1"/>
</dbReference>
<proteinExistence type="predicted"/>
<dbReference type="PROSITE" id="PS50949">
    <property type="entry name" value="HTH_GNTR"/>
    <property type="match status" value="1"/>
</dbReference>
<dbReference type="GO" id="GO:0003700">
    <property type="term" value="F:DNA-binding transcription factor activity"/>
    <property type="evidence" value="ECO:0007669"/>
    <property type="project" value="InterPro"/>
</dbReference>
<gene>
    <name evidence="5" type="ORF">SAMN04488105_11714</name>
</gene>
<dbReference type="RefSeq" id="WP_089962873.1">
    <property type="nucleotide sequence ID" value="NZ_FNAV01000017.1"/>
</dbReference>
<evidence type="ECO:0000313" key="5">
    <source>
        <dbReference type="EMBL" id="SDF31549.1"/>
    </source>
</evidence>
<dbReference type="OrthoDB" id="9815654at2"/>
<dbReference type="SMART" id="SM00345">
    <property type="entry name" value="HTH_GNTR"/>
    <property type="match status" value="1"/>
</dbReference>
<dbReference type="InterPro" id="IPR008920">
    <property type="entry name" value="TF_FadR/GntR_C"/>
</dbReference>
<feature type="domain" description="HTH gntR-type" evidence="4">
    <location>
        <begin position="25"/>
        <end position="92"/>
    </location>
</feature>
<dbReference type="Gene3D" id="1.20.120.530">
    <property type="entry name" value="GntR ligand-binding domain-like"/>
    <property type="match status" value="1"/>
</dbReference>
<keyword evidence="1" id="KW-0805">Transcription regulation</keyword>